<feature type="coiled-coil region" evidence="2">
    <location>
        <begin position="125"/>
        <end position="159"/>
    </location>
</feature>
<feature type="domain" description="HD-GYP" evidence="4">
    <location>
        <begin position="157"/>
        <end position="354"/>
    </location>
</feature>
<sequence length="354" mass="40100">MNDSDRRLVILIVDDEEINLKVLSGFVESFGYDYRLSDSGHDALEMLDQADLVLLDVMMPDMDGFEVVRRIRKIPGYQDLPVIMATALSDQRDRLDAVSAGASDFITKPVDATELRIRLDAHLRLKRYHDQVMRYQDNLERLVAERTQALEEAQAATVAAHLETLRRLSQAAEYKDEETAQHIERMSRYCALMAEKLGMDKEEVDLVLHASPMHDIGKIGIPDSILLKPGPLTPEEWDIMKTHTVIGAGILDSPSSVYLEQGRIIALSHHEKWNGSGYPRGLAGEDIPLYGRICAVADVFDALTSRRPYKQPYSNEKALSIMREGRGTHFDPDLLDLFMDNIDSVFAIQRQYRD</sequence>
<evidence type="ECO:0000259" key="4">
    <source>
        <dbReference type="PROSITE" id="PS51832"/>
    </source>
</evidence>
<dbReference type="STRING" id="1121449.SAMN02745704_00889"/>
<dbReference type="SUPFAM" id="SSF52172">
    <property type="entry name" value="CheY-like"/>
    <property type="match status" value="1"/>
</dbReference>
<protein>
    <submittedName>
        <fullName evidence="5">Putative two-component system response regulator</fullName>
    </submittedName>
</protein>
<dbReference type="CDD" id="cd00077">
    <property type="entry name" value="HDc"/>
    <property type="match status" value="1"/>
</dbReference>
<dbReference type="PANTHER" id="PTHR45228">
    <property type="entry name" value="CYCLIC DI-GMP PHOSPHODIESTERASE TM_0186-RELATED"/>
    <property type="match status" value="1"/>
</dbReference>
<gene>
    <name evidence="5" type="ORF">SAMN02745704_00889</name>
</gene>
<feature type="domain" description="Response regulatory" evidence="3">
    <location>
        <begin position="9"/>
        <end position="123"/>
    </location>
</feature>
<dbReference type="EMBL" id="FUYC01000003">
    <property type="protein sequence ID" value="SKA76859.1"/>
    <property type="molecule type" value="Genomic_DNA"/>
</dbReference>
<dbReference type="Pfam" id="PF00072">
    <property type="entry name" value="Response_reg"/>
    <property type="match status" value="1"/>
</dbReference>
<accession>A0A1T4WI69</accession>
<dbReference type="InterPro" id="IPR001789">
    <property type="entry name" value="Sig_transdc_resp-reg_receiver"/>
</dbReference>
<keyword evidence="6" id="KW-1185">Reference proteome</keyword>
<dbReference type="InterPro" id="IPR011006">
    <property type="entry name" value="CheY-like_superfamily"/>
</dbReference>
<keyword evidence="1" id="KW-0597">Phosphoprotein</keyword>
<dbReference type="RefSeq" id="WP_078716477.1">
    <property type="nucleotide sequence ID" value="NZ_FUYC01000003.1"/>
</dbReference>
<dbReference type="InterPro" id="IPR052020">
    <property type="entry name" value="Cyclic_di-GMP/3'3'-cGAMP_PDE"/>
</dbReference>
<proteinExistence type="predicted"/>
<dbReference type="GO" id="GO:0000160">
    <property type="term" value="P:phosphorelay signal transduction system"/>
    <property type="evidence" value="ECO:0007669"/>
    <property type="project" value="InterPro"/>
</dbReference>
<evidence type="ECO:0000313" key="6">
    <source>
        <dbReference type="Proteomes" id="UP000190027"/>
    </source>
</evidence>
<name>A0A1T4WI69_9BACT</name>
<evidence type="ECO:0000256" key="1">
    <source>
        <dbReference type="PROSITE-ProRule" id="PRU00169"/>
    </source>
</evidence>
<dbReference type="SMART" id="SM00471">
    <property type="entry name" value="HDc"/>
    <property type="match status" value="1"/>
</dbReference>
<dbReference type="PANTHER" id="PTHR45228:SF1">
    <property type="entry name" value="CYCLIC DI-GMP PHOSPHODIESTERASE TM_0186"/>
    <property type="match status" value="1"/>
</dbReference>
<dbReference type="InterPro" id="IPR037522">
    <property type="entry name" value="HD_GYP_dom"/>
</dbReference>
<dbReference type="SMART" id="SM00448">
    <property type="entry name" value="REC"/>
    <property type="match status" value="1"/>
</dbReference>
<organism evidence="5 6">
    <name type="scientific">Paucidesulfovibrio gracilis DSM 16080</name>
    <dbReference type="NCBI Taxonomy" id="1121449"/>
    <lineage>
        <taxon>Bacteria</taxon>
        <taxon>Pseudomonadati</taxon>
        <taxon>Thermodesulfobacteriota</taxon>
        <taxon>Desulfovibrionia</taxon>
        <taxon>Desulfovibrionales</taxon>
        <taxon>Desulfovibrionaceae</taxon>
        <taxon>Paucidesulfovibrio</taxon>
    </lineage>
</organism>
<feature type="modified residue" description="4-aspartylphosphate" evidence="1">
    <location>
        <position position="56"/>
    </location>
</feature>
<dbReference type="SUPFAM" id="SSF109604">
    <property type="entry name" value="HD-domain/PDEase-like"/>
    <property type="match status" value="1"/>
</dbReference>
<keyword evidence="2" id="KW-0175">Coiled coil</keyword>
<dbReference type="AlphaFoldDB" id="A0A1T4WI69"/>
<evidence type="ECO:0000313" key="5">
    <source>
        <dbReference type="EMBL" id="SKA76859.1"/>
    </source>
</evidence>
<dbReference type="Pfam" id="PF13487">
    <property type="entry name" value="HD_5"/>
    <property type="match status" value="1"/>
</dbReference>
<reference evidence="5 6" key="1">
    <citation type="submission" date="2017-02" db="EMBL/GenBank/DDBJ databases">
        <authorList>
            <person name="Peterson S.W."/>
        </authorList>
    </citation>
    <scope>NUCLEOTIDE SEQUENCE [LARGE SCALE GENOMIC DNA]</scope>
    <source>
        <strain evidence="5 6">DSM 16080</strain>
    </source>
</reference>
<dbReference type="InterPro" id="IPR003607">
    <property type="entry name" value="HD/PDEase_dom"/>
</dbReference>
<dbReference type="PROSITE" id="PS51832">
    <property type="entry name" value="HD_GYP"/>
    <property type="match status" value="1"/>
</dbReference>
<dbReference type="PROSITE" id="PS50110">
    <property type="entry name" value="RESPONSE_REGULATORY"/>
    <property type="match status" value="1"/>
</dbReference>
<dbReference type="Proteomes" id="UP000190027">
    <property type="component" value="Unassembled WGS sequence"/>
</dbReference>
<dbReference type="OrthoDB" id="9769359at2"/>
<dbReference type="Gene3D" id="3.40.50.2300">
    <property type="match status" value="1"/>
</dbReference>
<evidence type="ECO:0000259" key="3">
    <source>
        <dbReference type="PROSITE" id="PS50110"/>
    </source>
</evidence>
<dbReference type="Gene3D" id="1.10.3210.10">
    <property type="entry name" value="Hypothetical protein af1432"/>
    <property type="match status" value="1"/>
</dbReference>
<evidence type="ECO:0000256" key="2">
    <source>
        <dbReference type="SAM" id="Coils"/>
    </source>
</evidence>